<protein>
    <submittedName>
        <fullName evidence="1">Uncharacterized protein</fullName>
    </submittedName>
</protein>
<dbReference type="Proteomes" id="UP000177082">
    <property type="component" value="Unassembled WGS sequence"/>
</dbReference>
<name>A0A1F8BHR5_9BACT</name>
<proteinExistence type="predicted"/>
<comment type="caution">
    <text evidence="1">The sequence shown here is derived from an EMBL/GenBank/DDBJ whole genome shotgun (WGS) entry which is preliminary data.</text>
</comment>
<gene>
    <name evidence="1" type="ORF">A2961_04520</name>
</gene>
<sequence>MTPELEITIQKAIEGLVKPWSQTGIELPMLTVKEIARAAKIANPLSVARNIERNSYAQLVDTNPKLRAPFKKSVRKADYRSRAPGGGPIIKRRVLTASLERNLLMFGTERLRVNPKPKVIQTERETIKTRLAKRWATKSTDIIEIDSDRKLASEKFIRSIGLLSVVPPERPQRIKELMVAGKPIVVNWICPMGTPLSWDSKTERLYRRYTQTTPEEGFNRDYQLLPRLSLENNLVRQLKHFNSTWTYLKIVADDNPFCLYPACLRIDGREATVNAIANYSSYVQTRLDSLTGKGNIWVLPWSELLGPKLFDDYLETYEGIKIEDLLPYLPKDIIETEIDILTDHTKPDPILLPRFRRFAEDCVRYFAVEGLFLDKLFGDEVIVAWNDSTRISATIDPLRKINGLAPLPKIFVLHNKKDGELTDNY</sequence>
<dbReference type="EMBL" id="MGHF01000013">
    <property type="protein sequence ID" value="OGM63604.1"/>
    <property type="molecule type" value="Genomic_DNA"/>
</dbReference>
<dbReference type="AlphaFoldDB" id="A0A1F8BHR5"/>
<evidence type="ECO:0000313" key="2">
    <source>
        <dbReference type="Proteomes" id="UP000177082"/>
    </source>
</evidence>
<dbReference type="STRING" id="1802519.A2961_04520"/>
<accession>A0A1F8BHR5</accession>
<evidence type="ECO:0000313" key="1">
    <source>
        <dbReference type="EMBL" id="OGM63604.1"/>
    </source>
</evidence>
<reference evidence="1 2" key="1">
    <citation type="journal article" date="2016" name="Nat. Commun.">
        <title>Thousands of microbial genomes shed light on interconnected biogeochemical processes in an aquifer system.</title>
        <authorList>
            <person name="Anantharaman K."/>
            <person name="Brown C.T."/>
            <person name="Hug L.A."/>
            <person name="Sharon I."/>
            <person name="Castelle C.J."/>
            <person name="Probst A.J."/>
            <person name="Thomas B.C."/>
            <person name="Singh A."/>
            <person name="Wilkins M.J."/>
            <person name="Karaoz U."/>
            <person name="Brodie E.L."/>
            <person name="Williams K.H."/>
            <person name="Hubbard S.S."/>
            <person name="Banfield J.F."/>
        </authorList>
    </citation>
    <scope>NUCLEOTIDE SEQUENCE [LARGE SCALE GENOMIC DNA]</scope>
</reference>
<organism evidence="1 2">
    <name type="scientific">Candidatus Woesebacteria bacterium RIFCSPLOWO2_01_FULL_39_21</name>
    <dbReference type="NCBI Taxonomy" id="1802519"/>
    <lineage>
        <taxon>Bacteria</taxon>
        <taxon>Candidatus Woeseibacteriota</taxon>
    </lineage>
</organism>